<proteinExistence type="predicted"/>
<dbReference type="InterPro" id="IPR010592">
    <property type="entry name" value="CypI"/>
</dbReference>
<dbReference type="RefSeq" id="WP_330500505.1">
    <property type="nucleotide sequence ID" value="NZ_JAZDWZ010000002.1"/>
</dbReference>
<dbReference type="NCBIfam" id="NF045838">
    <property type="entry name" value="MG289_thiam_LP"/>
    <property type="match status" value="1"/>
</dbReference>
<dbReference type="EMBL" id="JAZDWZ010000002">
    <property type="protein sequence ID" value="MEE3928091.1"/>
    <property type="molecule type" value="Genomic_DNA"/>
</dbReference>
<protein>
    <recommendedName>
        <fullName evidence="4">High affinity transport system protein</fullName>
    </recommendedName>
</protein>
<feature type="chain" id="PRO_5047456453" description="High affinity transport system protein" evidence="1">
    <location>
        <begin position="24"/>
        <end position="448"/>
    </location>
</feature>
<dbReference type="InterPro" id="IPR043099">
    <property type="entry name" value="CypI_dom_I"/>
</dbReference>
<evidence type="ECO:0000313" key="2">
    <source>
        <dbReference type="EMBL" id="MEE3928091.1"/>
    </source>
</evidence>
<accession>A0ABU7MKN3</accession>
<feature type="signal peptide" evidence="1">
    <location>
        <begin position="1"/>
        <end position="23"/>
    </location>
</feature>
<dbReference type="Pfam" id="PF06646">
    <property type="entry name" value="CypI"/>
    <property type="match status" value="1"/>
</dbReference>
<organism evidence="2 3">
    <name type="scientific">Mycoplasmopsis ciconiae</name>
    <dbReference type="NCBI Taxonomy" id="561067"/>
    <lineage>
        <taxon>Bacteria</taxon>
        <taxon>Bacillati</taxon>
        <taxon>Mycoplasmatota</taxon>
        <taxon>Mycoplasmoidales</taxon>
        <taxon>Metamycoplasmataceae</taxon>
        <taxon>Mycoplasmopsis</taxon>
    </lineage>
</organism>
<evidence type="ECO:0008006" key="4">
    <source>
        <dbReference type="Google" id="ProtNLM"/>
    </source>
</evidence>
<sequence>MKKSKKIILSSSAFAALTISVLANSCSVETQNSKVKNDSVEQMLSDPLLAQKWDSELKIYQRYYNPLFDLIKQKDFANQLQDKYNEIKNSFQELKNLPDVIIDFATAKTNEAILQLNSNNTEYDFSAVPYYSIINEYKNNELSAKPVIQTKTLKFVWSENDDLVYKDGTENDPLRKIAQKINDQYSGVIINGTQREFKNWDINRDKDLLEFDGSKFNRFYNKNNETTYVYRGAILISGDKNLIDQITDAWNKKDWDRFLSYGLVFRNYKSGGDYKYQISLISQHFNISIEQINKQLSQNAKDKSNFIIEDVPTQLGKTINYLGQKKLDRSFNIGFDAEGSLNWTLPGQQAKFFSPDNDAVVRVLSVTNPAPYDVMLARSGMLDIQAYILKKALQSFSVEENLYGLYTGYNAFADIDQNLFESFIKMQQAAEGVEGFSYSDVKFPKDNE</sequence>
<evidence type="ECO:0000256" key="1">
    <source>
        <dbReference type="SAM" id="SignalP"/>
    </source>
</evidence>
<reference evidence="2" key="1">
    <citation type="submission" date="2024-01" db="EMBL/GenBank/DDBJ databases">
        <title>Genome sequence of Mycoplasma ciconiae type strain DSM 25251.</title>
        <authorList>
            <person name="Spergser J."/>
        </authorList>
    </citation>
    <scope>NUCLEOTIDE SEQUENCE [LARGE SCALE GENOMIC DNA]</scope>
    <source>
        <strain evidence="2">DSM 25251</strain>
    </source>
</reference>
<dbReference type="InterPro" id="IPR043100">
    <property type="entry name" value="CypI_dom_II"/>
</dbReference>
<keyword evidence="1" id="KW-0732">Signal</keyword>
<keyword evidence="3" id="KW-1185">Reference proteome</keyword>
<dbReference type="Gene3D" id="3.40.190.190">
    <property type="entry name" value="CypI, domain 2"/>
    <property type="match status" value="1"/>
</dbReference>
<evidence type="ECO:0000313" key="3">
    <source>
        <dbReference type="Proteomes" id="UP001344817"/>
    </source>
</evidence>
<gene>
    <name evidence="2" type="ORF">V2E24_00675</name>
</gene>
<name>A0ABU7MKN3_9BACT</name>
<comment type="caution">
    <text evidence="2">The sequence shown here is derived from an EMBL/GenBank/DDBJ whole genome shotgun (WGS) entry which is preliminary data.</text>
</comment>
<dbReference type="Proteomes" id="UP001344817">
    <property type="component" value="Unassembled WGS sequence"/>
</dbReference>
<dbReference type="Gene3D" id="3.40.190.180">
    <property type="entry name" value="Cypl, domain I"/>
    <property type="match status" value="1"/>
</dbReference>